<dbReference type="PROSITE" id="PS50105">
    <property type="entry name" value="SAM_DOMAIN"/>
    <property type="match status" value="1"/>
</dbReference>
<evidence type="ECO:0000256" key="1">
    <source>
        <dbReference type="ARBA" id="ARBA00022737"/>
    </source>
</evidence>
<feature type="region of interest" description="Disordered" evidence="2">
    <location>
        <begin position="1"/>
        <end position="31"/>
    </location>
</feature>
<organism evidence="4 5">
    <name type="scientific">Vitis vinifera</name>
    <name type="common">Grape</name>
    <dbReference type="NCBI Taxonomy" id="29760"/>
    <lineage>
        <taxon>Eukaryota</taxon>
        <taxon>Viridiplantae</taxon>
        <taxon>Streptophyta</taxon>
        <taxon>Embryophyta</taxon>
        <taxon>Tracheophyta</taxon>
        <taxon>Spermatophyta</taxon>
        <taxon>Magnoliopsida</taxon>
        <taxon>eudicotyledons</taxon>
        <taxon>Gunneridae</taxon>
        <taxon>Pentapetalae</taxon>
        <taxon>rosids</taxon>
        <taxon>Vitales</taxon>
        <taxon>Vitaceae</taxon>
        <taxon>Viteae</taxon>
        <taxon>Vitis</taxon>
    </lineage>
</organism>
<dbReference type="Pfam" id="PF07647">
    <property type="entry name" value="SAM_2"/>
    <property type="match status" value="1"/>
</dbReference>
<evidence type="ECO:0000256" key="2">
    <source>
        <dbReference type="SAM" id="MobiDB-lite"/>
    </source>
</evidence>
<dbReference type="SMART" id="SM00454">
    <property type="entry name" value="SAM"/>
    <property type="match status" value="1"/>
</dbReference>
<dbReference type="CDD" id="cd09487">
    <property type="entry name" value="SAM_superfamily"/>
    <property type="match status" value="1"/>
</dbReference>
<reference evidence="4 5" key="1">
    <citation type="journal article" date="2018" name="PLoS Genet.">
        <title>Population sequencing reveals clonal diversity and ancestral inbreeding in the grapevine cultivar Chardonnay.</title>
        <authorList>
            <person name="Roach M.J."/>
            <person name="Johnson D.L."/>
            <person name="Bohlmann J."/>
            <person name="van Vuuren H.J."/>
            <person name="Jones S.J."/>
            <person name="Pretorius I.S."/>
            <person name="Schmidt S.A."/>
            <person name="Borneman A.R."/>
        </authorList>
    </citation>
    <scope>NUCLEOTIDE SEQUENCE [LARGE SCALE GENOMIC DNA]</scope>
    <source>
        <strain evidence="5">cv. Chardonnay</strain>
        <tissue evidence="4">Leaf</tissue>
    </source>
</reference>
<dbReference type="EMBL" id="QGNW01000107">
    <property type="protein sequence ID" value="RVW96491.1"/>
    <property type="molecule type" value="Genomic_DNA"/>
</dbReference>
<protein>
    <recommendedName>
        <fullName evidence="3">SAM domain-containing protein</fullName>
    </recommendedName>
</protein>
<dbReference type="Proteomes" id="UP000288805">
    <property type="component" value="Unassembled WGS sequence"/>
</dbReference>
<proteinExistence type="predicted"/>
<evidence type="ECO:0000313" key="5">
    <source>
        <dbReference type="Proteomes" id="UP000288805"/>
    </source>
</evidence>
<dbReference type="InterPro" id="IPR001660">
    <property type="entry name" value="SAM"/>
</dbReference>
<sequence>MVKPKKRQLAALPANKNGAPSGLSGSVNSKTKVDLLGEDRLSQPQAIPQETNTKRWQVSSEACPLRDSVVEREKSTSLGSQRDIQVTQKIPSAQPVSTSVKPPRLYFGRGSDNTEGVGTFKPQRMLGPNSAAKAIKRPTLLHEPINFPIGGVLLNQRMRALNLERKLQRAGGLSRWLALLGLGQFVKIFQRRSVDKFQLINLTMKKLKDMGADAVGPRRKLIHAIDCLCQPYCFEAW</sequence>
<feature type="region of interest" description="Disordered" evidence="2">
    <location>
        <begin position="90"/>
        <end position="112"/>
    </location>
</feature>
<dbReference type="Gene3D" id="1.10.150.50">
    <property type="entry name" value="Transcription Factor, Ets-1"/>
    <property type="match status" value="1"/>
</dbReference>
<gene>
    <name evidence="4" type="ORF">CK203_029749</name>
</gene>
<evidence type="ECO:0000259" key="3">
    <source>
        <dbReference type="PROSITE" id="PS50105"/>
    </source>
</evidence>
<keyword evidence="1" id="KW-0677">Repeat</keyword>
<dbReference type="InterPro" id="IPR013761">
    <property type="entry name" value="SAM/pointed_sf"/>
</dbReference>
<accession>A0A438IIF3</accession>
<evidence type="ECO:0000313" key="4">
    <source>
        <dbReference type="EMBL" id="RVW96491.1"/>
    </source>
</evidence>
<dbReference type="PANTHER" id="PTHR10627">
    <property type="entry name" value="SCP160"/>
    <property type="match status" value="1"/>
</dbReference>
<comment type="caution">
    <text evidence="4">The sequence shown here is derived from an EMBL/GenBank/DDBJ whole genome shotgun (WGS) entry which is preliminary data.</text>
</comment>
<feature type="compositionally biased region" description="Polar residues" evidence="2">
    <location>
        <begin position="90"/>
        <end position="100"/>
    </location>
</feature>
<feature type="domain" description="SAM" evidence="3">
    <location>
        <begin position="173"/>
        <end position="231"/>
    </location>
</feature>
<name>A0A438IIF3_VITVI</name>
<dbReference type="SUPFAM" id="SSF47769">
    <property type="entry name" value="SAM/Pointed domain"/>
    <property type="match status" value="1"/>
</dbReference>
<dbReference type="PANTHER" id="PTHR10627:SF68">
    <property type="entry name" value="F26K24.15 PROTEIN-RELATED"/>
    <property type="match status" value="1"/>
</dbReference>
<dbReference type="AlphaFoldDB" id="A0A438IIF3"/>